<dbReference type="Proteomes" id="UP000434172">
    <property type="component" value="Unassembled WGS sequence"/>
</dbReference>
<name>A0A8H3W9X9_9PEZI</name>
<keyword evidence="3" id="KW-1185">Reference proteome</keyword>
<evidence type="ECO:0000256" key="1">
    <source>
        <dbReference type="SAM" id="SignalP"/>
    </source>
</evidence>
<feature type="chain" id="PRO_5034319548" description="Cyanovirin-N domain-containing protein" evidence="1">
    <location>
        <begin position="17"/>
        <end position="220"/>
    </location>
</feature>
<comment type="caution">
    <text evidence="2">The sequence shown here is derived from an EMBL/GenBank/DDBJ whole genome shotgun (WGS) entry which is preliminary data.</text>
</comment>
<evidence type="ECO:0008006" key="4">
    <source>
        <dbReference type="Google" id="ProtNLM"/>
    </source>
</evidence>
<keyword evidence="1" id="KW-0732">Signal</keyword>
<reference evidence="2 3" key="1">
    <citation type="submission" date="2019-12" db="EMBL/GenBank/DDBJ databases">
        <title>A genome sequence resource for the geographically widespread anthracnose pathogen Colletotrichum asianum.</title>
        <authorList>
            <person name="Meng Y."/>
        </authorList>
    </citation>
    <scope>NUCLEOTIDE SEQUENCE [LARGE SCALE GENOMIC DNA]</scope>
    <source>
        <strain evidence="2 3">ICMP 18580</strain>
    </source>
</reference>
<dbReference type="EMBL" id="WOWK01000047">
    <property type="protein sequence ID" value="KAF0324058.1"/>
    <property type="molecule type" value="Genomic_DNA"/>
</dbReference>
<protein>
    <recommendedName>
        <fullName evidence="4">Cyanovirin-N domain-containing protein</fullName>
    </recommendedName>
</protein>
<dbReference type="AlphaFoldDB" id="A0A8H3W9X9"/>
<evidence type="ECO:0000313" key="2">
    <source>
        <dbReference type="EMBL" id="KAF0324058.1"/>
    </source>
</evidence>
<evidence type="ECO:0000313" key="3">
    <source>
        <dbReference type="Proteomes" id="UP000434172"/>
    </source>
</evidence>
<gene>
    <name evidence="2" type="ORF">GQ607_008763</name>
</gene>
<feature type="signal peptide" evidence="1">
    <location>
        <begin position="1"/>
        <end position="16"/>
    </location>
</feature>
<accession>A0A8H3W9X9</accession>
<dbReference type="OrthoDB" id="5231153at2759"/>
<organism evidence="2 3">
    <name type="scientific">Colletotrichum asianum</name>
    <dbReference type="NCBI Taxonomy" id="702518"/>
    <lineage>
        <taxon>Eukaryota</taxon>
        <taxon>Fungi</taxon>
        <taxon>Dikarya</taxon>
        <taxon>Ascomycota</taxon>
        <taxon>Pezizomycotina</taxon>
        <taxon>Sordariomycetes</taxon>
        <taxon>Hypocreomycetidae</taxon>
        <taxon>Glomerellales</taxon>
        <taxon>Glomerellaceae</taxon>
        <taxon>Colletotrichum</taxon>
        <taxon>Colletotrichum gloeosporioides species complex</taxon>
    </lineage>
</organism>
<sequence length="220" mass="23213">MKFFAAVAIIPSIVSALAIRAAPPPAPGNNWDVYAQDTAQLKSRGLCRAYVGRDKPAKAVWGANMCADFCAPARQLAQDQKVFSVTCIGSGPPQGDFPDPGGYRYDLGQCKCNDAVINWITETVVVEGLPALGLVTCSVFKIAVTETFDLLTGVARGALGTGTQTLAKVAKALIKAGKGSSDWEAYVKEHLAAGDACNFSAAKLFNDFGKLTDYNIANVM</sequence>
<proteinExistence type="predicted"/>